<evidence type="ECO:0000313" key="1">
    <source>
        <dbReference type="EMBL" id="RDE52551.1"/>
    </source>
</evidence>
<gene>
    <name evidence="1" type="ORF">DVS81_02040</name>
</gene>
<dbReference type="Proteomes" id="UP000253831">
    <property type="component" value="Unassembled WGS sequence"/>
</dbReference>
<dbReference type="AlphaFoldDB" id="A0A369XQY4"/>
<reference evidence="1 2" key="1">
    <citation type="submission" date="2018-05" db="EMBL/GenBank/DDBJ databases">
        <title>Integrated omic analyses show evidence that a Ca. Accumulibacter phosphatis strain performs denitrification under micro-aerobic conditions.</title>
        <authorList>
            <person name="Camejo P.Y."/>
            <person name="Katherine M.D."/>
            <person name="Daniel N.R."/>
        </authorList>
    </citation>
    <scope>NUCLEOTIDE SEQUENCE [LARGE SCALE GENOMIC DNA]</scope>
    <source>
        <strain evidence="1">UW-LDO-IC</strain>
    </source>
</reference>
<protein>
    <submittedName>
        <fullName evidence="1">DUF1850 domain-containing protein</fullName>
    </submittedName>
</protein>
<proteinExistence type="predicted"/>
<dbReference type="Pfam" id="PF08905">
    <property type="entry name" value="DUF1850"/>
    <property type="match status" value="1"/>
</dbReference>
<dbReference type="InterPro" id="IPR015001">
    <property type="entry name" value="DUF1850"/>
</dbReference>
<evidence type="ECO:0000313" key="2">
    <source>
        <dbReference type="Proteomes" id="UP000253831"/>
    </source>
</evidence>
<sequence length="134" mass="14254">MPLCLSAGAAATAVTVVAVNAFTLAWMHSIEKTRWEEDWRVEGTLLRVVAARIQGSGAGMEPPADALLRDGSWHYRPSLPPLPQLLLSHSPYAGSYELCVDGGCQPLADYLPGLARQATLRLTACANEAAGAPR</sequence>
<name>A0A369XQY4_9PROT</name>
<organism evidence="1 2">
    <name type="scientific">Candidatus Accumulibacter meliphilus</name>
    <dbReference type="NCBI Taxonomy" id="2211374"/>
    <lineage>
        <taxon>Bacteria</taxon>
        <taxon>Pseudomonadati</taxon>
        <taxon>Pseudomonadota</taxon>
        <taxon>Betaproteobacteria</taxon>
        <taxon>Candidatus Accumulibacter</taxon>
    </lineage>
</organism>
<comment type="caution">
    <text evidence="1">The sequence shown here is derived from an EMBL/GenBank/DDBJ whole genome shotgun (WGS) entry which is preliminary data.</text>
</comment>
<accession>A0A369XQY4</accession>
<dbReference type="EMBL" id="QPGA01000001">
    <property type="protein sequence ID" value="RDE52551.1"/>
    <property type="molecule type" value="Genomic_DNA"/>
</dbReference>